<evidence type="ECO:0000259" key="7">
    <source>
        <dbReference type="Pfam" id="PF02770"/>
    </source>
</evidence>
<name>A0A1Y2JHM5_BRAJP</name>
<evidence type="ECO:0000256" key="4">
    <source>
        <dbReference type="ARBA" id="ARBA00022827"/>
    </source>
</evidence>
<comment type="similarity">
    <text evidence="2 5">Belongs to the acyl-CoA dehydrogenase family.</text>
</comment>
<comment type="caution">
    <text evidence="9">The sequence shown here is derived from an EMBL/GenBank/DDBJ whole genome shotgun (WGS) entry which is preliminary data.</text>
</comment>
<evidence type="ECO:0000313" key="9">
    <source>
        <dbReference type="EMBL" id="OSJ26614.1"/>
    </source>
</evidence>
<keyword evidence="3 5" id="KW-0285">Flavoprotein</keyword>
<feature type="domain" description="Acyl-CoA dehydrogenase/oxidase N-terminal" evidence="8">
    <location>
        <begin position="36"/>
        <end position="137"/>
    </location>
</feature>
<dbReference type="InterPro" id="IPR006091">
    <property type="entry name" value="Acyl-CoA_Oxase/DH_mid-dom"/>
</dbReference>
<proteinExistence type="inferred from homology"/>
<dbReference type="EMBL" id="NAFL01000276">
    <property type="protein sequence ID" value="OSJ26614.1"/>
    <property type="molecule type" value="Genomic_DNA"/>
</dbReference>
<evidence type="ECO:0000256" key="3">
    <source>
        <dbReference type="ARBA" id="ARBA00022630"/>
    </source>
</evidence>
<dbReference type="GO" id="GO:0050660">
    <property type="term" value="F:flavin adenine dinucleotide binding"/>
    <property type="evidence" value="ECO:0007669"/>
    <property type="project" value="InterPro"/>
</dbReference>
<evidence type="ECO:0000259" key="6">
    <source>
        <dbReference type="Pfam" id="PF00441"/>
    </source>
</evidence>
<evidence type="ECO:0000256" key="5">
    <source>
        <dbReference type="RuleBase" id="RU362125"/>
    </source>
</evidence>
<feature type="domain" description="Acyl-CoA oxidase/dehydrogenase middle" evidence="7">
    <location>
        <begin position="142"/>
        <end position="233"/>
    </location>
</feature>
<dbReference type="Pfam" id="PF02770">
    <property type="entry name" value="Acyl-CoA_dh_M"/>
    <property type="match status" value="1"/>
</dbReference>
<dbReference type="InterPro" id="IPR009100">
    <property type="entry name" value="AcylCoA_DH/oxidase_NM_dom_sf"/>
</dbReference>
<dbReference type="InterPro" id="IPR046373">
    <property type="entry name" value="Acyl-CoA_Oxase/DH_mid-dom_sf"/>
</dbReference>
<accession>A0A1Y2JHM5</accession>
<dbReference type="SUPFAM" id="SSF56645">
    <property type="entry name" value="Acyl-CoA dehydrogenase NM domain-like"/>
    <property type="match status" value="1"/>
</dbReference>
<dbReference type="Pfam" id="PF02771">
    <property type="entry name" value="Acyl-CoA_dh_N"/>
    <property type="match status" value="1"/>
</dbReference>
<evidence type="ECO:0008006" key="11">
    <source>
        <dbReference type="Google" id="ProtNLM"/>
    </source>
</evidence>
<dbReference type="InterPro" id="IPR013786">
    <property type="entry name" value="AcylCoA_DH/ox_N"/>
</dbReference>
<evidence type="ECO:0000256" key="2">
    <source>
        <dbReference type="ARBA" id="ARBA00009347"/>
    </source>
</evidence>
<organism evidence="9 10">
    <name type="scientific">Bradyrhizobium japonicum</name>
    <dbReference type="NCBI Taxonomy" id="375"/>
    <lineage>
        <taxon>Bacteria</taxon>
        <taxon>Pseudomonadati</taxon>
        <taxon>Pseudomonadota</taxon>
        <taxon>Alphaproteobacteria</taxon>
        <taxon>Hyphomicrobiales</taxon>
        <taxon>Nitrobacteraceae</taxon>
        <taxon>Bradyrhizobium</taxon>
    </lineage>
</organism>
<dbReference type="Pfam" id="PF00441">
    <property type="entry name" value="Acyl-CoA_dh_1"/>
    <property type="match status" value="1"/>
</dbReference>
<keyword evidence="4 5" id="KW-0274">FAD</keyword>
<dbReference type="InterPro" id="IPR006089">
    <property type="entry name" value="Acyl-CoA_DH_CS"/>
</dbReference>
<dbReference type="PANTHER" id="PTHR43884">
    <property type="entry name" value="ACYL-COA DEHYDROGENASE"/>
    <property type="match status" value="1"/>
</dbReference>
<dbReference type="PIRSF" id="PIRSF016578">
    <property type="entry name" value="HsaA"/>
    <property type="match status" value="1"/>
</dbReference>
<dbReference type="GO" id="GO:0003995">
    <property type="term" value="F:acyl-CoA dehydrogenase activity"/>
    <property type="evidence" value="ECO:0007669"/>
    <property type="project" value="InterPro"/>
</dbReference>
<dbReference type="InterPro" id="IPR036250">
    <property type="entry name" value="AcylCo_DH-like_C"/>
</dbReference>
<dbReference type="Gene3D" id="2.40.110.10">
    <property type="entry name" value="Butyryl-CoA Dehydrogenase, subunit A, domain 2"/>
    <property type="match status" value="1"/>
</dbReference>
<evidence type="ECO:0000259" key="8">
    <source>
        <dbReference type="Pfam" id="PF02771"/>
    </source>
</evidence>
<dbReference type="AlphaFoldDB" id="A0A1Y2JHM5"/>
<dbReference type="InterPro" id="IPR037069">
    <property type="entry name" value="AcylCoA_DH/ox_N_sf"/>
</dbReference>
<dbReference type="InterPro" id="IPR009075">
    <property type="entry name" value="AcylCo_DH/oxidase_C"/>
</dbReference>
<dbReference type="SUPFAM" id="SSF47203">
    <property type="entry name" value="Acyl-CoA dehydrogenase C-terminal domain-like"/>
    <property type="match status" value="1"/>
</dbReference>
<dbReference type="PROSITE" id="PS00072">
    <property type="entry name" value="ACYL_COA_DH_1"/>
    <property type="match status" value="1"/>
</dbReference>
<dbReference type="Proteomes" id="UP000193335">
    <property type="component" value="Unassembled WGS sequence"/>
</dbReference>
<sequence length="404" mass="42343">MYCVGCCSEPQVPTRPADVTRPVASYGRLMNITTIAEEFARTRILPRAPVWEKSRAMATAEIREAINAGIGSIRIGAEYGGLGLDYSSTGAVLRILASADFAFAFSLAVHSSVAGSISEHGSPAQIARYLRSVQSGELILSVCITEPSAGSDAAAMRTTATPDKGGWRISGSKAWITNATSADLFLVYAQTAPEAGPAGIAAFLIERDCPGLSITAAYDLLGCHSIGLAGVELAGCYVPNEALFAHPGEGFKRAMSGIDVARTLVSAMCCGMMEASLAFAIEATAERSAFGSRTIDFQGVQWMLADVATDLSVSELLFKAAASKLDRGERATIDAAHAKKFSTKVALSAVAQCMQLSGARGLLAETPISRHLAGAKAAQYLDGTTEIQNVVIARSLRPRVNQAL</sequence>
<dbReference type="PANTHER" id="PTHR43884:SF12">
    <property type="entry name" value="ISOVALERYL-COA DEHYDROGENASE, MITOCHONDRIAL-RELATED"/>
    <property type="match status" value="1"/>
</dbReference>
<keyword evidence="5" id="KW-0560">Oxidoreductase</keyword>
<protein>
    <recommendedName>
        <fullName evidence="11">Acyl-CoA dehydrogenase</fullName>
    </recommendedName>
</protein>
<feature type="domain" description="Acyl-CoA dehydrogenase/oxidase C-terminal" evidence="6">
    <location>
        <begin position="248"/>
        <end position="396"/>
    </location>
</feature>
<comment type="cofactor">
    <cofactor evidence="1 5">
        <name>FAD</name>
        <dbReference type="ChEBI" id="CHEBI:57692"/>
    </cofactor>
</comment>
<dbReference type="RefSeq" id="WP_085403809.1">
    <property type="nucleotide sequence ID" value="NZ_NAFL01000276.1"/>
</dbReference>
<evidence type="ECO:0000256" key="1">
    <source>
        <dbReference type="ARBA" id="ARBA00001974"/>
    </source>
</evidence>
<gene>
    <name evidence="9" type="ORF">BSZ19_35780</name>
</gene>
<reference evidence="9 10" key="1">
    <citation type="submission" date="2017-03" db="EMBL/GenBank/DDBJ databases">
        <title>Whole genome sequences of fourteen strains of Bradyrhizobium canariense and one strain of Bradyrhizobium japonicum isolated from Lupinus (Papilionoideae: Genisteae) species in Algeria.</title>
        <authorList>
            <person name="Crovadore J."/>
            <person name="Chekireb D."/>
            <person name="Brachmann A."/>
            <person name="Chablais R."/>
            <person name="Cochard B."/>
            <person name="Lefort F."/>
        </authorList>
    </citation>
    <scope>NUCLEOTIDE SEQUENCE [LARGE SCALE GENOMIC DNA]</scope>
    <source>
        <strain evidence="9 10">UBMA197</strain>
    </source>
</reference>
<dbReference type="Gene3D" id="1.20.140.10">
    <property type="entry name" value="Butyryl-CoA Dehydrogenase, subunit A, domain 3"/>
    <property type="match status" value="1"/>
</dbReference>
<evidence type="ECO:0000313" key="10">
    <source>
        <dbReference type="Proteomes" id="UP000193335"/>
    </source>
</evidence>
<dbReference type="Gene3D" id="1.10.540.10">
    <property type="entry name" value="Acyl-CoA dehydrogenase/oxidase, N-terminal domain"/>
    <property type="match status" value="1"/>
</dbReference>